<protein>
    <submittedName>
        <fullName evidence="1">Uncharacterized protein</fullName>
    </submittedName>
</protein>
<name>A0A814ZRK8_9BILA</name>
<evidence type="ECO:0000313" key="1">
    <source>
        <dbReference type="EMBL" id="CAF1247544.1"/>
    </source>
</evidence>
<gene>
    <name evidence="1" type="ORF">KQP761_LOCUS2114</name>
</gene>
<dbReference type="EMBL" id="CAJNOW010000135">
    <property type="protein sequence ID" value="CAF1247544.1"/>
    <property type="molecule type" value="Genomic_DNA"/>
</dbReference>
<evidence type="ECO:0000313" key="2">
    <source>
        <dbReference type="Proteomes" id="UP000663834"/>
    </source>
</evidence>
<comment type="caution">
    <text evidence="1">The sequence shown here is derived from an EMBL/GenBank/DDBJ whole genome shotgun (WGS) entry which is preliminary data.</text>
</comment>
<dbReference type="AlphaFoldDB" id="A0A814ZRK8"/>
<accession>A0A814ZRK8</accession>
<reference evidence="1" key="1">
    <citation type="submission" date="2021-02" db="EMBL/GenBank/DDBJ databases">
        <authorList>
            <person name="Nowell W R."/>
        </authorList>
    </citation>
    <scope>NUCLEOTIDE SEQUENCE</scope>
</reference>
<proteinExistence type="predicted"/>
<dbReference type="Proteomes" id="UP000663834">
    <property type="component" value="Unassembled WGS sequence"/>
</dbReference>
<sequence length="305" mass="36072">MWKSIKNYVKSLVPLTSLSINSVDTFFIKDKKKFTLHLLNDLLFISSSLKYLSLRMINLCDISHFNLSGDGEQTSSIEHLILDNIRINLYHIYSIAPVLRTLDTIIDPYSVNHIKHNFPPEYLSKLSIKFFGHFNLSTMKQLLREMTRLVHLTIVAYDIYNDIIDGFAWERILANIITFKFLFSFHESTWTQEPIELESFRTLFWLENKHWYIKYDRCTVSGFSLLYSIPYFNNTYPWVHIKGPIITKSTGPDIFSLSNINHLNVNYESPINTEILCRFTNLQRLEESLYRKELLFIDSRYCSLY</sequence>
<dbReference type="OrthoDB" id="10055955at2759"/>
<organism evidence="1 2">
    <name type="scientific">Rotaria magnacalcarata</name>
    <dbReference type="NCBI Taxonomy" id="392030"/>
    <lineage>
        <taxon>Eukaryota</taxon>
        <taxon>Metazoa</taxon>
        <taxon>Spiralia</taxon>
        <taxon>Gnathifera</taxon>
        <taxon>Rotifera</taxon>
        <taxon>Eurotatoria</taxon>
        <taxon>Bdelloidea</taxon>
        <taxon>Philodinida</taxon>
        <taxon>Philodinidae</taxon>
        <taxon>Rotaria</taxon>
    </lineage>
</organism>